<keyword evidence="3" id="KW-0804">Transcription</keyword>
<dbReference type="PANTHER" id="PTHR47506">
    <property type="entry name" value="TRANSCRIPTIONAL REGULATORY PROTEIN"/>
    <property type="match status" value="1"/>
</dbReference>
<dbReference type="Pfam" id="PF16925">
    <property type="entry name" value="TetR_C_13"/>
    <property type="match status" value="1"/>
</dbReference>
<dbReference type="InterPro" id="IPR011075">
    <property type="entry name" value="TetR_C"/>
</dbReference>
<dbReference type="Pfam" id="PF00440">
    <property type="entry name" value="TetR_N"/>
    <property type="match status" value="1"/>
</dbReference>
<dbReference type="PROSITE" id="PS50977">
    <property type="entry name" value="HTH_TETR_2"/>
    <property type="match status" value="1"/>
</dbReference>
<evidence type="ECO:0000256" key="3">
    <source>
        <dbReference type="ARBA" id="ARBA00023163"/>
    </source>
</evidence>
<feature type="DNA-binding region" description="H-T-H motif" evidence="4">
    <location>
        <begin position="31"/>
        <end position="50"/>
    </location>
</feature>
<protein>
    <submittedName>
        <fullName evidence="6">TetR/AcrR family transcriptional regulator</fullName>
    </submittedName>
</protein>
<comment type="caution">
    <text evidence="6">The sequence shown here is derived from an EMBL/GenBank/DDBJ whole genome shotgun (WGS) entry which is preliminary data.</text>
</comment>
<dbReference type="Gene3D" id="1.10.357.10">
    <property type="entry name" value="Tetracycline Repressor, domain 2"/>
    <property type="match status" value="1"/>
</dbReference>
<dbReference type="InterPro" id="IPR001647">
    <property type="entry name" value="HTH_TetR"/>
</dbReference>
<organism evidence="6 7">
    <name type="scientific">Candidatus Methanofishera endochildressiae</name>
    <dbReference type="NCBI Taxonomy" id="2738884"/>
    <lineage>
        <taxon>Bacteria</taxon>
        <taxon>Pseudomonadati</taxon>
        <taxon>Pseudomonadota</taxon>
        <taxon>Gammaproteobacteria</taxon>
        <taxon>Candidatus Methanofishera</taxon>
    </lineage>
</organism>
<dbReference type="InterPro" id="IPR036271">
    <property type="entry name" value="Tet_transcr_reg_TetR-rel_C_sf"/>
</dbReference>
<dbReference type="SUPFAM" id="SSF46689">
    <property type="entry name" value="Homeodomain-like"/>
    <property type="match status" value="1"/>
</dbReference>
<accession>A0A7Z0SF56</accession>
<evidence type="ECO:0000256" key="2">
    <source>
        <dbReference type="ARBA" id="ARBA00023125"/>
    </source>
</evidence>
<evidence type="ECO:0000313" key="7">
    <source>
        <dbReference type="Proteomes" id="UP000537890"/>
    </source>
</evidence>
<dbReference type="InterPro" id="IPR009057">
    <property type="entry name" value="Homeodomain-like_sf"/>
</dbReference>
<evidence type="ECO:0000259" key="5">
    <source>
        <dbReference type="PROSITE" id="PS50977"/>
    </source>
</evidence>
<evidence type="ECO:0000256" key="1">
    <source>
        <dbReference type="ARBA" id="ARBA00023015"/>
    </source>
</evidence>
<dbReference type="EMBL" id="JACCHS010000072">
    <property type="protein sequence ID" value="NYT47035.1"/>
    <property type="molecule type" value="Genomic_DNA"/>
</dbReference>
<keyword evidence="1" id="KW-0805">Transcription regulation</keyword>
<proteinExistence type="predicted"/>
<dbReference type="GO" id="GO:0003677">
    <property type="term" value="F:DNA binding"/>
    <property type="evidence" value="ECO:0007669"/>
    <property type="project" value="UniProtKB-UniRule"/>
</dbReference>
<dbReference type="AlphaFoldDB" id="A0A7Z0SF56"/>
<dbReference type="SUPFAM" id="SSF48498">
    <property type="entry name" value="Tetracyclin repressor-like, C-terminal domain"/>
    <property type="match status" value="1"/>
</dbReference>
<reference evidence="6 7" key="1">
    <citation type="submission" date="2020-05" db="EMBL/GenBank/DDBJ databases">
        <title>Horizontal transmission and recombination maintain forever young bacterial symbiont genomes.</title>
        <authorList>
            <person name="Russell S.L."/>
            <person name="Pepper-Tunick E."/>
            <person name="Svedberg J."/>
            <person name="Byrne A."/>
            <person name="Ruelas Castillo J."/>
            <person name="Vollmers C."/>
            <person name="Beinart R.A."/>
            <person name="Corbett-Detig R."/>
        </authorList>
    </citation>
    <scope>NUCLEOTIDE SEQUENCE [LARGE SCALE GENOMIC DNA]</scope>
    <source>
        <strain evidence="6">4727-3</strain>
    </source>
</reference>
<evidence type="ECO:0000256" key="4">
    <source>
        <dbReference type="PROSITE-ProRule" id="PRU00335"/>
    </source>
</evidence>
<dbReference type="Proteomes" id="UP000537890">
    <property type="component" value="Unassembled WGS sequence"/>
</dbReference>
<name>A0A7Z0SF56_9GAMM</name>
<gene>
    <name evidence="6" type="ORF">H0A75_04920</name>
</gene>
<sequence length="204" mass="23723">MTAERNPENTRDKILMAAFQEMHKHGYQGMRVDQVLKITGFKKGALYHHFSSKQALGYAVLEERIKKRMTELWIEPLKKCHDPLECIHSLFIALDTTWSDDFFYQGCPLNNLAQEMSPIDEGFRERIEKFFQEWQDALSASLKQGQELKIVDAKINTDDSALFIIATQEGALGMTKNFQNKDVYYRCAKELKRYLDSLKFQVKG</sequence>
<dbReference type="PANTHER" id="PTHR47506:SF3">
    <property type="entry name" value="HTH-TYPE TRANSCRIPTIONAL REGULATOR LMRA"/>
    <property type="match status" value="1"/>
</dbReference>
<keyword evidence="2 4" id="KW-0238">DNA-binding</keyword>
<feature type="domain" description="HTH tetR-type" evidence="5">
    <location>
        <begin position="8"/>
        <end position="68"/>
    </location>
</feature>
<evidence type="ECO:0000313" key="6">
    <source>
        <dbReference type="EMBL" id="NYT47035.1"/>
    </source>
</evidence>
<dbReference type="PRINTS" id="PR00455">
    <property type="entry name" value="HTHTETR"/>
</dbReference>